<name>A0A1M6VDT7_9FLAO</name>
<evidence type="ECO:0000313" key="8">
    <source>
        <dbReference type="EMBL" id="SHK79598.1"/>
    </source>
</evidence>
<dbReference type="Proteomes" id="UP000184031">
    <property type="component" value="Unassembled WGS sequence"/>
</dbReference>
<feature type="transmembrane region" description="Helical" evidence="6">
    <location>
        <begin position="37"/>
        <end position="58"/>
    </location>
</feature>
<keyword evidence="4 6" id="KW-1133">Transmembrane helix</keyword>
<evidence type="ECO:0000256" key="6">
    <source>
        <dbReference type="SAM" id="Phobius"/>
    </source>
</evidence>
<dbReference type="OrthoDB" id="88014at2"/>
<accession>A0A1M6VDT7</accession>
<comment type="caution">
    <text evidence="8">The sequence shown here is derived from an EMBL/GenBank/DDBJ whole genome shotgun (WGS) entry which is preliminary data.</text>
</comment>
<sequence length="488" mass="55007">MGIVLKQSVQNVVYTYVGFFIAAINTLFLYTKILPDAYYGLVTFILASGAILMPLMAFGVHNTMVKFYSRCPEEEKDGFLTLMILVPLLGVVPVALLILLGYNPLGDLISKVNPIVKDYLWYIFIVGLSMAYFEVFNAWCRVHMKSVFGNFMKEVFIRVGVSILLALFYFEMISLDTFLKLLVGLHLLRTVIIKIYAFTLRYPKLDFHFPAHTKEILYYSLLIILGGSAALILLEIDKVMLNQFVSIENVAYYSVAVYIATVIIVPSRAMHQITYPLTAELLNLGDMVGLKKLYQRSSLTLFIASGFLFVLIILNLNDLYLLIPENYRSGFVIVFLIGLAKVLDSLLGNNNSILFNSQYYKTVLVFGVGLAILTIVLNYLLIPKLGLEGAALASFVSIFIFNLVKLVFVKMKFGILPFTQETLKVLATLVVLSALFYLLQFPFHPILNIMLKSGLIVGMYVVILYRFGISEDVSSLLNKWLKKMPRSG</sequence>
<dbReference type="PANTHER" id="PTHR30250:SF11">
    <property type="entry name" value="O-ANTIGEN TRANSPORTER-RELATED"/>
    <property type="match status" value="1"/>
</dbReference>
<dbReference type="STRING" id="1055723.SAMN05216293_1995"/>
<evidence type="ECO:0000256" key="1">
    <source>
        <dbReference type="ARBA" id="ARBA00004651"/>
    </source>
</evidence>
<feature type="transmembrane region" description="Helical" evidence="6">
    <location>
        <begin position="178"/>
        <end position="196"/>
    </location>
</feature>
<feature type="transmembrane region" description="Helical" evidence="6">
    <location>
        <begin position="216"/>
        <end position="234"/>
    </location>
</feature>
<keyword evidence="3 6" id="KW-0812">Transmembrane</keyword>
<dbReference type="EMBL" id="FRAT01000004">
    <property type="protein sequence ID" value="SHK79598.1"/>
    <property type="molecule type" value="Genomic_DNA"/>
</dbReference>
<feature type="transmembrane region" description="Helical" evidence="6">
    <location>
        <begin position="79"/>
        <end position="99"/>
    </location>
</feature>
<keyword evidence="10" id="KW-1185">Reference proteome</keyword>
<dbReference type="RefSeq" id="WP_072879297.1">
    <property type="nucleotide sequence ID" value="NZ_FOKU01000007.1"/>
</dbReference>
<evidence type="ECO:0000256" key="2">
    <source>
        <dbReference type="ARBA" id="ARBA00022475"/>
    </source>
</evidence>
<feature type="transmembrane region" description="Helical" evidence="6">
    <location>
        <begin position="449"/>
        <end position="469"/>
    </location>
</feature>
<dbReference type="InterPro" id="IPR002797">
    <property type="entry name" value="Polysacc_synth"/>
</dbReference>
<feature type="transmembrane region" description="Helical" evidence="6">
    <location>
        <begin position="119"/>
        <end position="139"/>
    </location>
</feature>
<evidence type="ECO:0000256" key="3">
    <source>
        <dbReference type="ARBA" id="ARBA00022692"/>
    </source>
</evidence>
<keyword evidence="2" id="KW-1003">Cell membrane</keyword>
<gene>
    <name evidence="7" type="ORF">SAMN04487891_10713</name>
    <name evidence="8" type="ORF">SAMN05216293_1995</name>
</gene>
<dbReference type="InterPro" id="IPR050833">
    <property type="entry name" value="Poly_Biosynth_Transport"/>
</dbReference>
<evidence type="ECO:0000313" key="10">
    <source>
        <dbReference type="Proteomes" id="UP000198940"/>
    </source>
</evidence>
<feature type="transmembrane region" description="Helical" evidence="6">
    <location>
        <begin position="151"/>
        <end position="172"/>
    </location>
</feature>
<evidence type="ECO:0000313" key="7">
    <source>
        <dbReference type="EMBL" id="SFC18455.1"/>
    </source>
</evidence>
<evidence type="ECO:0000256" key="5">
    <source>
        <dbReference type="ARBA" id="ARBA00023136"/>
    </source>
</evidence>
<proteinExistence type="predicted"/>
<dbReference type="Pfam" id="PF01943">
    <property type="entry name" value="Polysacc_synt"/>
    <property type="match status" value="1"/>
</dbReference>
<evidence type="ECO:0000256" key="4">
    <source>
        <dbReference type="ARBA" id="ARBA00022989"/>
    </source>
</evidence>
<dbReference type="PANTHER" id="PTHR30250">
    <property type="entry name" value="PST FAMILY PREDICTED COLANIC ACID TRANSPORTER"/>
    <property type="match status" value="1"/>
</dbReference>
<dbReference type="EMBL" id="FOKU01000007">
    <property type="protein sequence ID" value="SFC18455.1"/>
    <property type="molecule type" value="Genomic_DNA"/>
</dbReference>
<feature type="transmembrane region" description="Helical" evidence="6">
    <location>
        <begin position="359"/>
        <end position="381"/>
    </location>
</feature>
<feature type="transmembrane region" description="Helical" evidence="6">
    <location>
        <begin position="250"/>
        <end position="267"/>
    </location>
</feature>
<keyword evidence="5 6" id="KW-0472">Membrane</keyword>
<reference evidence="8 9" key="1">
    <citation type="submission" date="2016-11" db="EMBL/GenBank/DDBJ databases">
        <authorList>
            <person name="Varghese N."/>
            <person name="Submissions S."/>
        </authorList>
    </citation>
    <scope>NUCLEOTIDE SEQUENCE [LARGE SCALE GENOMIC DNA]</scope>
    <source>
        <strain evidence="8 9">CGMCC 1.12174</strain>
        <strain evidence="7 10">DSM 26351</strain>
    </source>
</reference>
<feature type="transmembrane region" description="Helical" evidence="6">
    <location>
        <begin position="12"/>
        <end position="31"/>
    </location>
</feature>
<feature type="transmembrane region" description="Helical" evidence="6">
    <location>
        <begin position="299"/>
        <end position="323"/>
    </location>
</feature>
<evidence type="ECO:0000313" key="9">
    <source>
        <dbReference type="Proteomes" id="UP000184031"/>
    </source>
</evidence>
<feature type="transmembrane region" description="Helical" evidence="6">
    <location>
        <begin position="387"/>
        <end position="404"/>
    </location>
</feature>
<dbReference type="Proteomes" id="UP000198940">
    <property type="component" value="Unassembled WGS sequence"/>
</dbReference>
<feature type="transmembrane region" description="Helical" evidence="6">
    <location>
        <begin position="425"/>
        <end position="443"/>
    </location>
</feature>
<dbReference type="GO" id="GO:0005886">
    <property type="term" value="C:plasma membrane"/>
    <property type="evidence" value="ECO:0007669"/>
    <property type="project" value="UniProtKB-SubCell"/>
</dbReference>
<organism evidence="8 9">
    <name type="scientific">Flagellimonas taeanensis</name>
    <dbReference type="NCBI Taxonomy" id="1005926"/>
    <lineage>
        <taxon>Bacteria</taxon>
        <taxon>Pseudomonadati</taxon>
        <taxon>Bacteroidota</taxon>
        <taxon>Flavobacteriia</taxon>
        <taxon>Flavobacteriales</taxon>
        <taxon>Flavobacteriaceae</taxon>
        <taxon>Flagellimonas</taxon>
    </lineage>
</organism>
<comment type="subcellular location">
    <subcellularLocation>
        <location evidence="1">Cell membrane</location>
        <topology evidence="1">Multi-pass membrane protein</topology>
    </subcellularLocation>
</comment>
<dbReference type="AlphaFoldDB" id="A0A1M6VDT7"/>
<protein>
    <submittedName>
        <fullName evidence="8">Membrane protein involved in the export of O-antigen and teichoic acid</fullName>
    </submittedName>
</protein>
<feature type="transmembrane region" description="Helical" evidence="6">
    <location>
        <begin position="329"/>
        <end position="347"/>
    </location>
</feature>